<gene>
    <name evidence="2" type="ORF">RF11_16353</name>
</gene>
<dbReference type="EMBL" id="JWZT01004658">
    <property type="protein sequence ID" value="KII63546.1"/>
    <property type="molecule type" value="Genomic_DNA"/>
</dbReference>
<dbReference type="GO" id="GO:0016020">
    <property type="term" value="C:membrane"/>
    <property type="evidence" value="ECO:0007669"/>
    <property type="project" value="TreeGrafter"/>
</dbReference>
<organism evidence="2 3">
    <name type="scientific">Thelohanellus kitauei</name>
    <name type="common">Myxosporean</name>
    <dbReference type="NCBI Taxonomy" id="669202"/>
    <lineage>
        <taxon>Eukaryota</taxon>
        <taxon>Metazoa</taxon>
        <taxon>Cnidaria</taxon>
        <taxon>Myxozoa</taxon>
        <taxon>Myxosporea</taxon>
        <taxon>Bivalvulida</taxon>
        <taxon>Platysporina</taxon>
        <taxon>Myxobolidae</taxon>
        <taxon>Thelohanellus</taxon>
    </lineage>
</organism>
<dbReference type="GO" id="GO:0006895">
    <property type="term" value="P:Golgi to endosome transport"/>
    <property type="evidence" value="ECO:0007669"/>
    <property type="project" value="TreeGrafter"/>
</dbReference>
<protein>
    <recommendedName>
        <fullName evidence="1">Sortilin C-terminal domain-containing protein</fullName>
    </recommendedName>
</protein>
<keyword evidence="3" id="KW-1185">Reference proteome</keyword>
<dbReference type="OrthoDB" id="5949766at2759"/>
<dbReference type="PANTHER" id="PTHR12106">
    <property type="entry name" value="SORTILIN RELATED"/>
    <property type="match status" value="1"/>
</dbReference>
<dbReference type="PANTHER" id="PTHR12106:SF23">
    <property type="entry name" value="SORTILIN"/>
    <property type="match status" value="1"/>
</dbReference>
<dbReference type="Proteomes" id="UP000031668">
    <property type="component" value="Unassembled WGS sequence"/>
</dbReference>
<dbReference type="InterPro" id="IPR050310">
    <property type="entry name" value="VPS10-sortilin"/>
</dbReference>
<dbReference type="Gene3D" id="2.10.70.80">
    <property type="match status" value="1"/>
</dbReference>
<dbReference type="AlphaFoldDB" id="A0A0C2MPF6"/>
<proteinExistence type="predicted"/>
<dbReference type="GO" id="GO:0005794">
    <property type="term" value="C:Golgi apparatus"/>
    <property type="evidence" value="ECO:0007669"/>
    <property type="project" value="TreeGrafter"/>
</dbReference>
<dbReference type="Pfam" id="PF15901">
    <property type="entry name" value="Sortilin_C"/>
    <property type="match status" value="1"/>
</dbReference>
<evidence type="ECO:0000313" key="3">
    <source>
        <dbReference type="Proteomes" id="UP000031668"/>
    </source>
</evidence>
<name>A0A0C2MPF6_THEKT</name>
<feature type="domain" description="Sortilin C-terminal" evidence="1">
    <location>
        <begin position="73"/>
        <end position="135"/>
    </location>
</feature>
<sequence length="158" mass="18862">MFGTERKNSRIWYCYDEGYKWYKNYVSTNNFKDIISLEYPENLIAAINFNEQSNIYTLYLFNFTSVISSLYLMIDRHCHRDDFEIWYIPRTFGNCFQGEEVSFMKLKPSAMCIDCRNMILPTIKSCPCSLEDFHWYLYFNIVNLIITPKTNCAFGITI</sequence>
<dbReference type="GO" id="GO:0016050">
    <property type="term" value="P:vesicle organization"/>
    <property type="evidence" value="ECO:0007669"/>
    <property type="project" value="TreeGrafter"/>
</dbReference>
<accession>A0A0C2MPF6</accession>
<dbReference type="GO" id="GO:0005829">
    <property type="term" value="C:cytosol"/>
    <property type="evidence" value="ECO:0007669"/>
    <property type="project" value="GOC"/>
</dbReference>
<dbReference type="InterPro" id="IPR031777">
    <property type="entry name" value="Sortilin_C"/>
</dbReference>
<dbReference type="GO" id="GO:0006897">
    <property type="term" value="P:endocytosis"/>
    <property type="evidence" value="ECO:0007669"/>
    <property type="project" value="TreeGrafter"/>
</dbReference>
<evidence type="ECO:0000259" key="1">
    <source>
        <dbReference type="Pfam" id="PF15901"/>
    </source>
</evidence>
<evidence type="ECO:0000313" key="2">
    <source>
        <dbReference type="EMBL" id="KII63546.1"/>
    </source>
</evidence>
<comment type="caution">
    <text evidence="2">The sequence shown here is derived from an EMBL/GenBank/DDBJ whole genome shotgun (WGS) entry which is preliminary data.</text>
</comment>
<reference evidence="2 3" key="1">
    <citation type="journal article" date="2014" name="Genome Biol. Evol.">
        <title>The genome of the myxosporean Thelohanellus kitauei shows adaptations to nutrient acquisition within its fish host.</title>
        <authorList>
            <person name="Yang Y."/>
            <person name="Xiong J."/>
            <person name="Zhou Z."/>
            <person name="Huo F."/>
            <person name="Miao W."/>
            <person name="Ran C."/>
            <person name="Liu Y."/>
            <person name="Zhang J."/>
            <person name="Feng J."/>
            <person name="Wang M."/>
            <person name="Wang M."/>
            <person name="Wang L."/>
            <person name="Yao B."/>
        </authorList>
    </citation>
    <scope>NUCLEOTIDE SEQUENCE [LARGE SCALE GENOMIC DNA]</scope>
    <source>
        <strain evidence="2">Wuqing</strain>
    </source>
</reference>